<organism evidence="1 3">
    <name type="scientific">Mycena alexandri</name>
    <dbReference type="NCBI Taxonomy" id="1745969"/>
    <lineage>
        <taxon>Eukaryota</taxon>
        <taxon>Fungi</taxon>
        <taxon>Dikarya</taxon>
        <taxon>Basidiomycota</taxon>
        <taxon>Agaricomycotina</taxon>
        <taxon>Agaricomycetes</taxon>
        <taxon>Agaricomycetidae</taxon>
        <taxon>Agaricales</taxon>
        <taxon>Marasmiineae</taxon>
        <taxon>Mycenaceae</taxon>
        <taxon>Mycena</taxon>
    </lineage>
</organism>
<gene>
    <name evidence="2" type="ORF">C8F04DRAFT_966400</name>
    <name evidence="1" type="ORF">C8F04DRAFT_966446</name>
</gene>
<dbReference type="AlphaFoldDB" id="A0AAD6WVM8"/>
<reference evidence="1" key="1">
    <citation type="submission" date="2023-03" db="EMBL/GenBank/DDBJ databases">
        <title>Massive genome expansion in bonnet fungi (Mycena s.s.) driven by repeated elements and novel gene families across ecological guilds.</title>
        <authorList>
            <consortium name="Lawrence Berkeley National Laboratory"/>
            <person name="Harder C.B."/>
            <person name="Miyauchi S."/>
            <person name="Viragh M."/>
            <person name="Kuo A."/>
            <person name="Thoen E."/>
            <person name="Andreopoulos B."/>
            <person name="Lu D."/>
            <person name="Skrede I."/>
            <person name="Drula E."/>
            <person name="Henrissat B."/>
            <person name="Morin E."/>
            <person name="Kohler A."/>
            <person name="Barry K."/>
            <person name="LaButti K."/>
            <person name="Morin E."/>
            <person name="Salamov A."/>
            <person name="Lipzen A."/>
            <person name="Mereny Z."/>
            <person name="Hegedus B."/>
            <person name="Baldrian P."/>
            <person name="Stursova M."/>
            <person name="Weitz H."/>
            <person name="Taylor A."/>
            <person name="Grigoriev I.V."/>
            <person name="Nagy L.G."/>
            <person name="Martin F."/>
            <person name="Kauserud H."/>
        </authorList>
    </citation>
    <scope>NUCLEOTIDE SEQUENCE</scope>
    <source>
        <strain evidence="1">CBHHK200</strain>
    </source>
</reference>
<keyword evidence="3" id="KW-1185">Reference proteome</keyword>
<proteinExistence type="predicted"/>
<name>A0AAD6WVM8_9AGAR</name>
<dbReference type="EMBL" id="JARJCM010000139">
    <property type="protein sequence ID" value="KAJ7026405.1"/>
    <property type="molecule type" value="Genomic_DNA"/>
</dbReference>
<protein>
    <submittedName>
        <fullName evidence="1">Uncharacterized protein</fullName>
    </submittedName>
</protein>
<evidence type="ECO:0000313" key="3">
    <source>
        <dbReference type="Proteomes" id="UP001218188"/>
    </source>
</evidence>
<dbReference type="Proteomes" id="UP001218188">
    <property type="component" value="Unassembled WGS sequence"/>
</dbReference>
<evidence type="ECO:0000313" key="1">
    <source>
        <dbReference type="EMBL" id="KAJ7026390.1"/>
    </source>
</evidence>
<comment type="caution">
    <text evidence="1">The sequence shown here is derived from an EMBL/GenBank/DDBJ whole genome shotgun (WGS) entry which is preliminary data.</text>
</comment>
<sequence length="90" mass="10028">MLLDAAVHLTVKDTRYRYNLAGVVYHGRNHFTSRIVKPNGKIWYHDGLLTGSKCVTDGLMSSFDSSYLNSSTDIDGIKRTAVGVIYSLMD</sequence>
<dbReference type="EMBL" id="JARJCM010000139">
    <property type="protein sequence ID" value="KAJ7026390.1"/>
    <property type="molecule type" value="Genomic_DNA"/>
</dbReference>
<accession>A0AAD6WVM8</accession>
<evidence type="ECO:0000313" key="2">
    <source>
        <dbReference type="EMBL" id="KAJ7026405.1"/>
    </source>
</evidence>